<proteinExistence type="predicted"/>
<dbReference type="Proteomes" id="UP000684084">
    <property type="component" value="Unassembled WGS sequence"/>
</dbReference>
<dbReference type="VEuPathDB" id="FungiDB:RhiirFUN_002957"/>
<reference evidence="1" key="1">
    <citation type="submission" date="2020-05" db="EMBL/GenBank/DDBJ databases">
        <authorList>
            <person name="Rincon C."/>
            <person name="Sanders R I."/>
            <person name="Robbins C."/>
            <person name="Chaturvedi A."/>
        </authorList>
    </citation>
    <scope>NUCLEOTIDE SEQUENCE</scope>
    <source>
        <strain evidence="1">CHB12</strain>
    </source>
</reference>
<comment type="caution">
    <text evidence="1">The sequence shown here is derived from an EMBL/GenBank/DDBJ whole genome shotgun (WGS) entry which is preliminary data.</text>
</comment>
<organism evidence="1 2">
    <name type="scientific">Rhizophagus irregularis</name>
    <dbReference type="NCBI Taxonomy" id="588596"/>
    <lineage>
        <taxon>Eukaryota</taxon>
        <taxon>Fungi</taxon>
        <taxon>Fungi incertae sedis</taxon>
        <taxon>Mucoromycota</taxon>
        <taxon>Glomeromycotina</taxon>
        <taxon>Glomeromycetes</taxon>
        <taxon>Glomerales</taxon>
        <taxon>Glomeraceae</taxon>
        <taxon>Rhizophagus</taxon>
    </lineage>
</organism>
<sequence length="76" mass="8764">MIAKIQSYYMNNIQKELNYMSNDLTETVDNNHDTNREIGLDITPIQEQPLDLANLNYDPNNVEVCSGKICSIRYPI</sequence>
<gene>
    <name evidence="1" type="ORF">CHRIB12_LOCUS5018</name>
</gene>
<dbReference type="OrthoDB" id="2436897at2759"/>
<accession>A0A915YXP6</accession>
<protein>
    <submittedName>
        <fullName evidence="1">Uncharacterized protein</fullName>
    </submittedName>
</protein>
<evidence type="ECO:0000313" key="1">
    <source>
        <dbReference type="EMBL" id="CAB5351053.1"/>
    </source>
</evidence>
<name>A0A915YXP6_9GLOM</name>
<dbReference type="AlphaFoldDB" id="A0A915YXP6"/>
<dbReference type="EMBL" id="CAGKOT010000008">
    <property type="protein sequence ID" value="CAB5351053.1"/>
    <property type="molecule type" value="Genomic_DNA"/>
</dbReference>
<evidence type="ECO:0000313" key="2">
    <source>
        <dbReference type="Proteomes" id="UP000684084"/>
    </source>
</evidence>